<protein>
    <submittedName>
        <fullName evidence="2">ArsR family transcriptional regulator</fullName>
    </submittedName>
</protein>
<dbReference type="InterPro" id="IPR036390">
    <property type="entry name" value="WH_DNA-bd_sf"/>
</dbReference>
<comment type="caution">
    <text evidence="2">The sequence shown here is derived from an EMBL/GenBank/DDBJ whole genome shotgun (WGS) entry which is preliminary data.</text>
</comment>
<evidence type="ECO:0000256" key="1">
    <source>
        <dbReference type="ARBA" id="ARBA00023125"/>
    </source>
</evidence>
<dbReference type="GO" id="GO:0003677">
    <property type="term" value="F:DNA binding"/>
    <property type="evidence" value="ECO:0007669"/>
    <property type="project" value="UniProtKB-KW"/>
</dbReference>
<dbReference type="InterPro" id="IPR036388">
    <property type="entry name" value="WH-like_DNA-bd_sf"/>
</dbReference>
<dbReference type="PROSITE" id="PS50987">
    <property type="entry name" value="HTH_ARSR_2"/>
    <property type="match status" value="1"/>
</dbReference>
<reference evidence="2 3" key="1">
    <citation type="submission" date="2017-07" db="EMBL/GenBank/DDBJ databases">
        <title>Isolation and whole genome analysis of endospore-forming bacteria from heroin.</title>
        <authorList>
            <person name="Kalinowski J."/>
            <person name="Ahrens B."/>
            <person name="Al-Dilaimi A."/>
            <person name="Winkler A."/>
            <person name="Wibberg D."/>
            <person name="Schleenbecker U."/>
            <person name="Ruckert C."/>
            <person name="Wolfel R."/>
            <person name="Grass G."/>
        </authorList>
    </citation>
    <scope>NUCLEOTIDE SEQUENCE [LARGE SCALE GENOMIC DNA]</scope>
    <source>
        <strain evidence="2 3">7539</strain>
    </source>
</reference>
<dbReference type="CDD" id="cd00090">
    <property type="entry name" value="HTH_ARSR"/>
    <property type="match status" value="1"/>
</dbReference>
<dbReference type="Pfam" id="PF01022">
    <property type="entry name" value="HTH_5"/>
    <property type="match status" value="1"/>
</dbReference>
<dbReference type="AlphaFoldDB" id="A0A268NYV5"/>
<name>A0A268NYV5_SHOCL</name>
<dbReference type="OMA" id="IEPFRKM"/>
<sequence>MNEYSPSRDVFDAIADPTRRHLIHLLAEADEMPLYELTAQFHMGRTAVSKHLTVLKEADLVRDRKVGRETRFRLNAAPLREVQDWVAFYSKYWNTNMLRLGQLLEEDEE</sequence>
<evidence type="ECO:0000313" key="2">
    <source>
        <dbReference type="EMBL" id="PAE88245.1"/>
    </source>
</evidence>
<dbReference type="InterPro" id="IPR001845">
    <property type="entry name" value="HTH_ArsR_DNA-bd_dom"/>
</dbReference>
<dbReference type="InterPro" id="IPR011991">
    <property type="entry name" value="ArsR-like_HTH"/>
</dbReference>
<dbReference type="PANTHER" id="PTHR38600:SF1">
    <property type="entry name" value="TRANSCRIPTIONAL REGULATORY PROTEIN"/>
    <property type="match status" value="1"/>
</dbReference>
<dbReference type="GO" id="GO:0003700">
    <property type="term" value="F:DNA-binding transcription factor activity"/>
    <property type="evidence" value="ECO:0007669"/>
    <property type="project" value="InterPro"/>
</dbReference>
<dbReference type="RefSeq" id="WP_011245703.1">
    <property type="nucleotide sequence ID" value="NZ_BOQQ01000017.1"/>
</dbReference>
<proteinExistence type="predicted"/>
<dbReference type="Proteomes" id="UP000216207">
    <property type="component" value="Unassembled WGS sequence"/>
</dbReference>
<keyword evidence="1" id="KW-0238">DNA-binding</keyword>
<organism evidence="2 3">
    <name type="scientific">Shouchella clausii</name>
    <name type="common">Alkalihalobacillus clausii</name>
    <dbReference type="NCBI Taxonomy" id="79880"/>
    <lineage>
        <taxon>Bacteria</taxon>
        <taxon>Bacillati</taxon>
        <taxon>Bacillota</taxon>
        <taxon>Bacilli</taxon>
        <taxon>Bacillales</taxon>
        <taxon>Bacillaceae</taxon>
        <taxon>Shouchella</taxon>
    </lineage>
</organism>
<evidence type="ECO:0000313" key="3">
    <source>
        <dbReference type="Proteomes" id="UP000216207"/>
    </source>
</evidence>
<dbReference type="SMART" id="SM00418">
    <property type="entry name" value="HTH_ARSR"/>
    <property type="match status" value="1"/>
</dbReference>
<dbReference type="Gene3D" id="1.10.10.10">
    <property type="entry name" value="Winged helix-like DNA-binding domain superfamily/Winged helix DNA-binding domain"/>
    <property type="match status" value="1"/>
</dbReference>
<gene>
    <name evidence="2" type="ORF">CHH72_14135</name>
</gene>
<dbReference type="PRINTS" id="PR00778">
    <property type="entry name" value="HTHARSR"/>
</dbReference>
<dbReference type="SUPFAM" id="SSF46785">
    <property type="entry name" value="Winged helix' DNA-binding domain"/>
    <property type="match status" value="1"/>
</dbReference>
<dbReference type="PANTHER" id="PTHR38600">
    <property type="entry name" value="TRANSCRIPTIONAL REGULATORY PROTEIN"/>
    <property type="match status" value="1"/>
</dbReference>
<dbReference type="NCBIfam" id="NF033788">
    <property type="entry name" value="HTH_metalloreg"/>
    <property type="match status" value="1"/>
</dbReference>
<dbReference type="EMBL" id="NPCC01000019">
    <property type="protein sequence ID" value="PAE88245.1"/>
    <property type="molecule type" value="Genomic_DNA"/>
</dbReference>
<accession>A0A268NYV5</accession>